<dbReference type="RefSeq" id="WP_068496588.1">
    <property type="nucleotide sequence ID" value="NZ_LWQU01000016.1"/>
</dbReference>
<dbReference type="InterPro" id="IPR007401">
    <property type="entry name" value="DUF454"/>
</dbReference>
<accession>A0A178MZ27</accession>
<dbReference type="Pfam" id="PF04304">
    <property type="entry name" value="DUF454"/>
    <property type="match status" value="1"/>
</dbReference>
<reference evidence="2 3" key="1">
    <citation type="submission" date="2016-04" db="EMBL/GenBank/DDBJ databases">
        <title>Draft genome sequence of freshwater magnetotactic bacteria Magnetospirillum marisnigri SP-1 and Magnetospirillum moscoviense BB-1.</title>
        <authorList>
            <person name="Koziaeva V."/>
            <person name="Dziuba M.V."/>
            <person name="Ivanov T.M."/>
            <person name="Kuznetsov B."/>
            <person name="Grouzdev D.S."/>
        </authorList>
    </citation>
    <scope>NUCLEOTIDE SEQUENCE [LARGE SCALE GENOMIC DNA]</scope>
    <source>
        <strain evidence="2 3">BB-1</strain>
    </source>
</reference>
<dbReference type="OrthoDB" id="9816293at2"/>
<dbReference type="GO" id="GO:0005886">
    <property type="term" value="C:plasma membrane"/>
    <property type="evidence" value="ECO:0007669"/>
    <property type="project" value="TreeGrafter"/>
</dbReference>
<dbReference type="EMBL" id="LWQU01000016">
    <property type="protein sequence ID" value="OAN66041.1"/>
    <property type="molecule type" value="Genomic_DNA"/>
</dbReference>
<dbReference type="STRING" id="1437059.A6A05_18595"/>
<organism evidence="2 3">
    <name type="scientific">Magnetospirillum moscoviense</name>
    <dbReference type="NCBI Taxonomy" id="1437059"/>
    <lineage>
        <taxon>Bacteria</taxon>
        <taxon>Pseudomonadati</taxon>
        <taxon>Pseudomonadota</taxon>
        <taxon>Alphaproteobacteria</taxon>
        <taxon>Rhodospirillales</taxon>
        <taxon>Rhodospirillaceae</taxon>
        <taxon>Magnetospirillum</taxon>
    </lineage>
</organism>
<dbReference type="Proteomes" id="UP000078543">
    <property type="component" value="Unassembled WGS sequence"/>
</dbReference>
<keyword evidence="1" id="KW-0812">Transmembrane</keyword>
<evidence type="ECO:0000256" key="1">
    <source>
        <dbReference type="SAM" id="Phobius"/>
    </source>
</evidence>
<dbReference type="PIRSF" id="PIRSF016789">
    <property type="entry name" value="DUF454"/>
    <property type="match status" value="1"/>
</dbReference>
<evidence type="ECO:0008006" key="4">
    <source>
        <dbReference type="Google" id="ProtNLM"/>
    </source>
</evidence>
<dbReference type="AlphaFoldDB" id="A0A178MZ27"/>
<keyword evidence="1" id="KW-0472">Membrane</keyword>
<protein>
    <recommendedName>
        <fullName evidence="4">Inner membrane protein</fullName>
    </recommendedName>
</protein>
<evidence type="ECO:0000313" key="2">
    <source>
        <dbReference type="EMBL" id="OAN66041.1"/>
    </source>
</evidence>
<keyword evidence="3" id="KW-1185">Reference proteome</keyword>
<comment type="caution">
    <text evidence="2">The sequence shown here is derived from an EMBL/GenBank/DDBJ whole genome shotgun (WGS) entry which is preliminary data.</text>
</comment>
<keyword evidence="1" id="KW-1133">Transmembrane helix</keyword>
<proteinExistence type="predicted"/>
<sequence>MPNAPALLRPLLIAAGWLCVGLGVAGIFLPVLPTTPFLLLALWAFARSSPRFHHWLLSHQWFGPLLQDWERHRVIPIRAKLLAVAGMSGGMIWVTFFSAAPWYAAALMGVTVAYGAWFVLGKPSRRPDGLP</sequence>
<feature type="transmembrane region" description="Helical" evidence="1">
    <location>
        <begin position="102"/>
        <end position="120"/>
    </location>
</feature>
<evidence type="ECO:0000313" key="3">
    <source>
        <dbReference type="Proteomes" id="UP000078543"/>
    </source>
</evidence>
<feature type="transmembrane region" description="Helical" evidence="1">
    <location>
        <begin position="12"/>
        <end position="45"/>
    </location>
</feature>
<name>A0A178MZ27_9PROT</name>
<dbReference type="PANTHER" id="PTHR35813">
    <property type="entry name" value="INNER MEMBRANE PROTEIN YBAN"/>
    <property type="match status" value="1"/>
</dbReference>
<gene>
    <name evidence="2" type="ORF">A6A05_18595</name>
</gene>
<dbReference type="PANTHER" id="PTHR35813:SF1">
    <property type="entry name" value="INNER MEMBRANE PROTEIN YBAN"/>
    <property type="match status" value="1"/>
</dbReference>